<sequence>MEPVQQGLVGESTQFILISSDGHDQTSDETPGEDSSSFGAEGLEIDEAFLANPVNQLHQSQSRISFQARRADSVTWHVEEYTVYACASDLVRLSLLNGDWAIASCQQSSSQRLVRVGVKETCTPSQNSGTVVLSSALLFNLNPELASREEIGSIYLAPGPFGSHRPTIPKASSVVIARVASPVTTTRGYSKICFQVLRDFLQSRIHLVKQGDIFGIPVLANRENQEPDDVDGEDWDVDFELPDVLTVSRTGNELAFFVFTNIEYDISVSRDRYQTDDPYIGCTMGELGCWVDTSVTRIIQAGVEHSWIPPLGTNLELGRISRTPQSAILGASSPFQRLHTILAVTLSPNAVDYNLNLSVLLRGGRGSGKFTVSRWVAHRLGMHVLEVNSYDLLGNSDVATEAMLRAKFEKAIECSPSMLVLRHLEAFAQSTQPQEPGKEPPVVNAFQECITSVTQSWKLTGYPVVVVGTTSESERVAPGISTAFKHEILFEAPTEAERLEILDCLTSLCPVGPDVALSSIAVQTAGLVVSDLVSLVSRVKAASLKRASKHSTLSQMITNGLWLTAADFELGLALARATHSRNIGAPSIPKVSWDDVGGLAHTKADILDTIQLPLDHPELFAGGLKKRSGILLYGPPGTGKTLLAKAVATSCSLNFFSVKGPELLNMYIGESEANVRRVFQRARDARPCVIFFDELDSVAPKRGNHGDSGGVMDRIVSQLLAELDGMAGQGGSDVFVVGATNRPDLLDPALLRPGRFDRMIYLGVNQTHQGQYDVLEALTRKFRLDPSFDLRAFANSCPFNYTGADFYALCADALLNAMTRRAQEIEKNLAKFNQDPKIAGHPYPVTSQYYLAEIAKPEEITILVTQEDFESALQALVPSVSAQEMKHYGQVQRQFSQGLQQAGDEQM</sequence>
<name>A0ACD3B4M8_9AGAR</name>
<keyword evidence="2" id="KW-1185">Reference proteome</keyword>
<protein>
    <submittedName>
        <fullName evidence="1">AAA-domain-containing protein</fullName>
    </submittedName>
</protein>
<accession>A0ACD3B4M8</accession>
<organism evidence="1 2">
    <name type="scientific">Pluteus cervinus</name>
    <dbReference type="NCBI Taxonomy" id="181527"/>
    <lineage>
        <taxon>Eukaryota</taxon>
        <taxon>Fungi</taxon>
        <taxon>Dikarya</taxon>
        <taxon>Basidiomycota</taxon>
        <taxon>Agaricomycotina</taxon>
        <taxon>Agaricomycetes</taxon>
        <taxon>Agaricomycetidae</taxon>
        <taxon>Agaricales</taxon>
        <taxon>Pluteineae</taxon>
        <taxon>Pluteaceae</taxon>
        <taxon>Pluteus</taxon>
    </lineage>
</organism>
<evidence type="ECO:0000313" key="1">
    <source>
        <dbReference type="EMBL" id="TFK72586.1"/>
    </source>
</evidence>
<reference evidence="1 2" key="1">
    <citation type="journal article" date="2019" name="Nat. Ecol. Evol.">
        <title>Megaphylogeny resolves global patterns of mushroom evolution.</title>
        <authorList>
            <person name="Varga T."/>
            <person name="Krizsan K."/>
            <person name="Foldi C."/>
            <person name="Dima B."/>
            <person name="Sanchez-Garcia M."/>
            <person name="Sanchez-Ramirez S."/>
            <person name="Szollosi G.J."/>
            <person name="Szarkandi J.G."/>
            <person name="Papp V."/>
            <person name="Albert L."/>
            <person name="Andreopoulos W."/>
            <person name="Angelini C."/>
            <person name="Antonin V."/>
            <person name="Barry K.W."/>
            <person name="Bougher N.L."/>
            <person name="Buchanan P."/>
            <person name="Buyck B."/>
            <person name="Bense V."/>
            <person name="Catcheside P."/>
            <person name="Chovatia M."/>
            <person name="Cooper J."/>
            <person name="Damon W."/>
            <person name="Desjardin D."/>
            <person name="Finy P."/>
            <person name="Geml J."/>
            <person name="Haridas S."/>
            <person name="Hughes K."/>
            <person name="Justo A."/>
            <person name="Karasinski D."/>
            <person name="Kautmanova I."/>
            <person name="Kiss B."/>
            <person name="Kocsube S."/>
            <person name="Kotiranta H."/>
            <person name="LaButti K.M."/>
            <person name="Lechner B.E."/>
            <person name="Liimatainen K."/>
            <person name="Lipzen A."/>
            <person name="Lukacs Z."/>
            <person name="Mihaltcheva S."/>
            <person name="Morgado L.N."/>
            <person name="Niskanen T."/>
            <person name="Noordeloos M.E."/>
            <person name="Ohm R.A."/>
            <person name="Ortiz-Santana B."/>
            <person name="Ovrebo C."/>
            <person name="Racz N."/>
            <person name="Riley R."/>
            <person name="Savchenko A."/>
            <person name="Shiryaev A."/>
            <person name="Soop K."/>
            <person name="Spirin V."/>
            <person name="Szebenyi C."/>
            <person name="Tomsovsky M."/>
            <person name="Tulloss R.E."/>
            <person name="Uehling J."/>
            <person name="Grigoriev I.V."/>
            <person name="Vagvolgyi C."/>
            <person name="Papp T."/>
            <person name="Martin F.M."/>
            <person name="Miettinen O."/>
            <person name="Hibbett D.S."/>
            <person name="Nagy L.G."/>
        </authorList>
    </citation>
    <scope>NUCLEOTIDE SEQUENCE [LARGE SCALE GENOMIC DNA]</scope>
    <source>
        <strain evidence="1 2">NL-1719</strain>
    </source>
</reference>
<gene>
    <name evidence="1" type="ORF">BDN72DRAFT_763184</name>
</gene>
<proteinExistence type="predicted"/>
<dbReference type="EMBL" id="ML208284">
    <property type="protein sequence ID" value="TFK72586.1"/>
    <property type="molecule type" value="Genomic_DNA"/>
</dbReference>
<evidence type="ECO:0000313" key="2">
    <source>
        <dbReference type="Proteomes" id="UP000308600"/>
    </source>
</evidence>
<dbReference type="Proteomes" id="UP000308600">
    <property type="component" value="Unassembled WGS sequence"/>
</dbReference>